<feature type="transmembrane region" description="Helical" evidence="7">
    <location>
        <begin position="219"/>
        <end position="242"/>
    </location>
</feature>
<evidence type="ECO:0000313" key="9">
    <source>
        <dbReference type="EMBL" id="PRP76515.1"/>
    </source>
</evidence>
<dbReference type="Proteomes" id="UP000241769">
    <property type="component" value="Unassembled WGS sequence"/>
</dbReference>
<comment type="caution">
    <text evidence="9">The sequence shown here is derived from an EMBL/GenBank/DDBJ whole genome shotgun (WGS) entry which is preliminary data.</text>
</comment>
<feature type="transmembrane region" description="Helical" evidence="7">
    <location>
        <begin position="141"/>
        <end position="160"/>
    </location>
</feature>
<dbReference type="InParanoid" id="A0A2P6MXT0"/>
<dbReference type="GO" id="GO:0005385">
    <property type="term" value="F:zinc ion transmembrane transporter activity"/>
    <property type="evidence" value="ECO:0007669"/>
    <property type="project" value="InterPro"/>
</dbReference>
<evidence type="ECO:0000256" key="6">
    <source>
        <dbReference type="SAM" id="MobiDB-lite"/>
    </source>
</evidence>
<keyword evidence="10" id="KW-1185">Reference proteome</keyword>
<comment type="subcellular location">
    <subcellularLocation>
        <location evidence="1">Membrane</location>
        <topology evidence="1">Multi-pass membrane protein</topology>
    </subcellularLocation>
</comment>
<keyword evidence="2" id="KW-0813">Transport</keyword>
<organism evidence="9 10">
    <name type="scientific">Planoprotostelium fungivorum</name>
    <dbReference type="NCBI Taxonomy" id="1890364"/>
    <lineage>
        <taxon>Eukaryota</taxon>
        <taxon>Amoebozoa</taxon>
        <taxon>Evosea</taxon>
        <taxon>Variosea</taxon>
        <taxon>Cavosteliida</taxon>
        <taxon>Cavosteliaceae</taxon>
        <taxon>Planoprotostelium</taxon>
    </lineage>
</organism>
<feature type="compositionally biased region" description="Polar residues" evidence="6">
    <location>
        <begin position="367"/>
        <end position="376"/>
    </location>
</feature>
<dbReference type="SUPFAM" id="SSF161111">
    <property type="entry name" value="Cation efflux protein transmembrane domain-like"/>
    <property type="match status" value="1"/>
</dbReference>
<dbReference type="GO" id="GO:1904257">
    <property type="term" value="P:zinc ion import into Golgi lumen"/>
    <property type="evidence" value="ECO:0007669"/>
    <property type="project" value="TreeGrafter"/>
</dbReference>
<dbReference type="GO" id="GO:0006882">
    <property type="term" value="P:intracellular zinc ion homeostasis"/>
    <property type="evidence" value="ECO:0007669"/>
    <property type="project" value="InterPro"/>
</dbReference>
<dbReference type="InterPro" id="IPR058533">
    <property type="entry name" value="Cation_efflux_TM"/>
</dbReference>
<gene>
    <name evidence="9" type="ORF">PROFUN_15089</name>
</gene>
<dbReference type="EMBL" id="MDYQ01000319">
    <property type="protein sequence ID" value="PRP76515.1"/>
    <property type="molecule type" value="Genomic_DNA"/>
</dbReference>
<feature type="region of interest" description="Disordered" evidence="6">
    <location>
        <begin position="367"/>
        <end position="387"/>
    </location>
</feature>
<evidence type="ECO:0000256" key="5">
    <source>
        <dbReference type="ARBA" id="ARBA00023136"/>
    </source>
</evidence>
<dbReference type="Pfam" id="PF01545">
    <property type="entry name" value="Cation_efflux"/>
    <property type="match status" value="1"/>
</dbReference>
<dbReference type="InterPro" id="IPR027469">
    <property type="entry name" value="Cation_efflux_TMD_sf"/>
</dbReference>
<feature type="compositionally biased region" description="Low complexity" evidence="6">
    <location>
        <begin position="377"/>
        <end position="387"/>
    </location>
</feature>
<dbReference type="InterPro" id="IPR045316">
    <property type="entry name" value="Msc2-like"/>
</dbReference>
<feature type="domain" description="Cation efflux protein transmembrane" evidence="8">
    <location>
        <begin position="74"/>
        <end position="277"/>
    </location>
</feature>
<dbReference type="PANTHER" id="PTHR45755:SF2">
    <property type="entry name" value="ZINC TRANSPORTER PROTEIN DDB_G0269332-RELATED"/>
    <property type="match status" value="1"/>
</dbReference>
<dbReference type="STRING" id="1890364.A0A2P6MXT0"/>
<dbReference type="GO" id="GO:0031410">
    <property type="term" value="C:cytoplasmic vesicle"/>
    <property type="evidence" value="ECO:0007669"/>
    <property type="project" value="TreeGrafter"/>
</dbReference>
<evidence type="ECO:0000256" key="4">
    <source>
        <dbReference type="ARBA" id="ARBA00022989"/>
    </source>
</evidence>
<dbReference type="GO" id="GO:0005794">
    <property type="term" value="C:Golgi apparatus"/>
    <property type="evidence" value="ECO:0007669"/>
    <property type="project" value="TreeGrafter"/>
</dbReference>
<protein>
    <recommendedName>
        <fullName evidence="8">Cation efflux protein transmembrane domain-containing protein</fullName>
    </recommendedName>
</protein>
<keyword evidence="3 7" id="KW-0812">Transmembrane</keyword>
<dbReference type="InterPro" id="IPR002524">
    <property type="entry name" value="Cation_efflux"/>
</dbReference>
<keyword evidence="5 7" id="KW-0472">Membrane</keyword>
<feature type="transmembrane region" description="Helical" evidence="7">
    <location>
        <begin position="74"/>
        <end position="91"/>
    </location>
</feature>
<feature type="transmembrane region" description="Helical" evidence="7">
    <location>
        <begin position="180"/>
        <end position="199"/>
    </location>
</feature>
<dbReference type="GO" id="GO:0016020">
    <property type="term" value="C:membrane"/>
    <property type="evidence" value="ECO:0007669"/>
    <property type="project" value="UniProtKB-SubCell"/>
</dbReference>
<proteinExistence type="predicted"/>
<reference evidence="9 10" key="1">
    <citation type="journal article" date="2018" name="Genome Biol. Evol.">
        <title>Multiple Roots of Fruiting Body Formation in Amoebozoa.</title>
        <authorList>
            <person name="Hillmann F."/>
            <person name="Forbes G."/>
            <person name="Novohradska S."/>
            <person name="Ferling I."/>
            <person name="Riege K."/>
            <person name="Groth M."/>
            <person name="Westermann M."/>
            <person name="Marz M."/>
            <person name="Spaller T."/>
            <person name="Winckler T."/>
            <person name="Schaap P."/>
            <person name="Glockner G."/>
        </authorList>
    </citation>
    <scope>NUCLEOTIDE SEQUENCE [LARGE SCALE GENOMIC DNA]</scope>
    <source>
        <strain evidence="9 10">Jena</strain>
    </source>
</reference>
<evidence type="ECO:0000256" key="1">
    <source>
        <dbReference type="ARBA" id="ARBA00004141"/>
    </source>
</evidence>
<dbReference type="PANTHER" id="PTHR45755">
    <property type="match status" value="1"/>
</dbReference>
<sequence length="431" mass="47472">MMIVVDRFSNVMSGVEVSIDLGSSSSKQGLVGRGRNYESHGSNSSPFSPEDRVQSSSSDKILRIIFSDRDCRRLFYFLTLMSTITLIQVLYGTHVGSLGLISAAFHSVFDCLSLVISLTAMVFTKHRPTGKFSYGYDRFEILSSFSNGVFLLFVSLFLLFESIERLGEPEEFHGIESGPIVFVAFLGLLVNIIGVSFFYDARVRRQETQRQPARSENVYTILVHITLDAVANLGVILSTWLISHGWLLADPLVAIGIIALIGYNALPICARTAKILLQTTPPALKDALERSLREASTIEGVLECRNEHFWTQSHNIHVGSVIVRVGSGVNEQEILQKVHALFDPLVSDFTAEKNQLSSESGVQRSYISYSNPSAPGSRSYTSKPTTSSYSSTINSSESFFFYTCNGSTSTSPFINWAISRSDKSALRGASS</sequence>
<feature type="region of interest" description="Disordered" evidence="6">
    <location>
        <begin position="25"/>
        <end position="54"/>
    </location>
</feature>
<dbReference type="NCBIfam" id="TIGR01297">
    <property type="entry name" value="CDF"/>
    <property type="match status" value="1"/>
</dbReference>
<evidence type="ECO:0000313" key="10">
    <source>
        <dbReference type="Proteomes" id="UP000241769"/>
    </source>
</evidence>
<accession>A0A2P6MXT0</accession>
<evidence type="ECO:0000256" key="3">
    <source>
        <dbReference type="ARBA" id="ARBA00022692"/>
    </source>
</evidence>
<evidence type="ECO:0000259" key="8">
    <source>
        <dbReference type="Pfam" id="PF01545"/>
    </source>
</evidence>
<evidence type="ECO:0000256" key="2">
    <source>
        <dbReference type="ARBA" id="ARBA00022448"/>
    </source>
</evidence>
<dbReference type="AlphaFoldDB" id="A0A2P6MXT0"/>
<keyword evidence="4 7" id="KW-1133">Transmembrane helix</keyword>
<evidence type="ECO:0000256" key="7">
    <source>
        <dbReference type="SAM" id="Phobius"/>
    </source>
</evidence>
<feature type="transmembrane region" description="Helical" evidence="7">
    <location>
        <begin position="248"/>
        <end position="266"/>
    </location>
</feature>
<feature type="transmembrane region" description="Helical" evidence="7">
    <location>
        <begin position="97"/>
        <end position="120"/>
    </location>
</feature>
<dbReference type="OrthoDB" id="78669at2759"/>
<name>A0A2P6MXT0_9EUKA</name>
<dbReference type="Gene3D" id="1.20.1510.10">
    <property type="entry name" value="Cation efflux protein transmembrane domain"/>
    <property type="match status" value="1"/>
</dbReference>